<keyword evidence="1" id="KW-1133">Transmembrane helix</keyword>
<evidence type="ECO:0000313" key="3">
    <source>
        <dbReference type="Proteomes" id="UP001149140"/>
    </source>
</evidence>
<name>A0A9X3RYY6_9ACTN</name>
<dbReference type="EMBL" id="JAPDOD010000005">
    <property type="protein sequence ID" value="MDA0160290.1"/>
    <property type="molecule type" value="Genomic_DNA"/>
</dbReference>
<feature type="transmembrane region" description="Helical" evidence="1">
    <location>
        <begin position="46"/>
        <end position="67"/>
    </location>
</feature>
<evidence type="ECO:0000256" key="1">
    <source>
        <dbReference type="SAM" id="Phobius"/>
    </source>
</evidence>
<comment type="caution">
    <text evidence="2">The sequence shown here is derived from an EMBL/GenBank/DDBJ whole genome shotgun (WGS) entry which is preliminary data.</text>
</comment>
<reference evidence="2" key="1">
    <citation type="submission" date="2022-10" db="EMBL/GenBank/DDBJ databases">
        <title>The WGS of Solirubrobacter ginsenosidimutans DSM 21036.</title>
        <authorList>
            <person name="Jiang Z."/>
        </authorList>
    </citation>
    <scope>NUCLEOTIDE SEQUENCE</scope>
    <source>
        <strain evidence="2">DSM 21036</strain>
    </source>
</reference>
<keyword evidence="3" id="KW-1185">Reference proteome</keyword>
<organism evidence="2 3">
    <name type="scientific">Solirubrobacter ginsenosidimutans</name>
    <dbReference type="NCBI Taxonomy" id="490573"/>
    <lineage>
        <taxon>Bacteria</taxon>
        <taxon>Bacillati</taxon>
        <taxon>Actinomycetota</taxon>
        <taxon>Thermoleophilia</taxon>
        <taxon>Solirubrobacterales</taxon>
        <taxon>Solirubrobacteraceae</taxon>
        <taxon>Solirubrobacter</taxon>
    </lineage>
</organism>
<proteinExistence type="predicted"/>
<accession>A0A9X3RYY6</accession>
<evidence type="ECO:0000313" key="2">
    <source>
        <dbReference type="EMBL" id="MDA0160290.1"/>
    </source>
</evidence>
<gene>
    <name evidence="2" type="ORF">OM076_08445</name>
</gene>
<keyword evidence="1" id="KW-0472">Membrane</keyword>
<dbReference type="Proteomes" id="UP001149140">
    <property type="component" value="Unassembled WGS sequence"/>
</dbReference>
<sequence length="225" mass="23537">MNAPGRPRSARDELLDEIMAAARREEAMERRAHAAGPRARRHRRRIVAIIVALGLGAAAAAGAADLISTGEPVHDKTPRSERYQPHEAGAPTLVAKASDPAGSTTWGVGIFTSAAGLDCAVAGQVRGVTLGLIRNGTFHPYERGSFGTCAGKGIPIMSDRLVIGGPQPRTIVFGRTRRPDHSVVVESGGKPHTVAPAAGGAFLFVFEGKLRPDEAIPHAGAKLQP</sequence>
<dbReference type="AlphaFoldDB" id="A0A9X3RYY6"/>
<dbReference type="RefSeq" id="WP_270039064.1">
    <property type="nucleotide sequence ID" value="NZ_JAPDOD010000005.1"/>
</dbReference>
<keyword evidence="1" id="KW-0812">Transmembrane</keyword>
<protein>
    <submittedName>
        <fullName evidence="2">Uncharacterized protein</fullName>
    </submittedName>
</protein>